<reference evidence="1 3" key="1">
    <citation type="journal article" date="2014" name="BMC Genomics">
        <title>Genome sequence of Anopheles sinensis provides insight into genetics basis of mosquito competence for malaria parasites.</title>
        <authorList>
            <person name="Zhou D."/>
            <person name="Zhang D."/>
            <person name="Ding G."/>
            <person name="Shi L."/>
            <person name="Hou Q."/>
            <person name="Ye Y."/>
            <person name="Xu Y."/>
            <person name="Zhou H."/>
            <person name="Xiong C."/>
            <person name="Li S."/>
            <person name="Yu J."/>
            <person name="Hong S."/>
            <person name="Yu X."/>
            <person name="Zou P."/>
            <person name="Chen C."/>
            <person name="Chang X."/>
            <person name="Wang W."/>
            <person name="Lv Y."/>
            <person name="Sun Y."/>
            <person name="Ma L."/>
            <person name="Shen B."/>
            <person name="Zhu C."/>
        </authorList>
    </citation>
    <scope>NUCLEOTIDE SEQUENCE [LARGE SCALE GENOMIC DNA]</scope>
</reference>
<evidence type="ECO:0000313" key="2">
    <source>
        <dbReference type="EnsemblMetazoa" id="ASIC020788-PA"/>
    </source>
</evidence>
<reference evidence="2" key="2">
    <citation type="submission" date="2020-05" db="UniProtKB">
        <authorList>
            <consortium name="EnsemblMetazoa"/>
        </authorList>
    </citation>
    <scope>IDENTIFICATION</scope>
</reference>
<accession>A0A084WQP4</accession>
<protein>
    <submittedName>
        <fullName evidence="1 2">Uncharacterized protein</fullName>
    </submittedName>
</protein>
<dbReference type="EMBL" id="KE525396">
    <property type="protein sequence ID" value="KFB52538.1"/>
    <property type="molecule type" value="Genomic_DNA"/>
</dbReference>
<evidence type="ECO:0000313" key="1">
    <source>
        <dbReference type="EMBL" id="KFB52538.1"/>
    </source>
</evidence>
<keyword evidence="3" id="KW-1185">Reference proteome</keyword>
<dbReference type="EMBL" id="ATLV01025642">
    <property type="status" value="NOT_ANNOTATED_CDS"/>
    <property type="molecule type" value="Genomic_DNA"/>
</dbReference>
<gene>
    <name evidence="1" type="ORF">ZHAS_00020788</name>
</gene>
<name>A0A084WQP4_ANOSI</name>
<dbReference type="AlphaFoldDB" id="A0A084WQP4"/>
<dbReference type="Proteomes" id="UP000030765">
    <property type="component" value="Unassembled WGS sequence"/>
</dbReference>
<dbReference type="VEuPathDB" id="VectorBase:ASIC020788"/>
<sequence length="176" mass="19956">MAQFVRFVIIKPCKGYRRFSASPSRRVTSKRGKTSGLKPRKEYLSFASCRGVDVPFTLKSFRPILRVYRIAYLSPRERGFVSQPTDRKPVVLVEADSRSTSTNTCAWPGSVQLIRRFAGGDRIFDLPRTKHTTSVKIRLLGEVIFVPLQHANMWPGREMVVAATTVLDCFIFAVDD</sequence>
<dbReference type="EnsemblMetazoa" id="ASIC020788-RA">
    <property type="protein sequence ID" value="ASIC020788-PA"/>
    <property type="gene ID" value="ASIC020788"/>
</dbReference>
<proteinExistence type="predicted"/>
<organism evidence="1">
    <name type="scientific">Anopheles sinensis</name>
    <name type="common">Mosquito</name>
    <dbReference type="NCBI Taxonomy" id="74873"/>
    <lineage>
        <taxon>Eukaryota</taxon>
        <taxon>Metazoa</taxon>
        <taxon>Ecdysozoa</taxon>
        <taxon>Arthropoda</taxon>
        <taxon>Hexapoda</taxon>
        <taxon>Insecta</taxon>
        <taxon>Pterygota</taxon>
        <taxon>Neoptera</taxon>
        <taxon>Endopterygota</taxon>
        <taxon>Diptera</taxon>
        <taxon>Nematocera</taxon>
        <taxon>Culicoidea</taxon>
        <taxon>Culicidae</taxon>
        <taxon>Anophelinae</taxon>
        <taxon>Anopheles</taxon>
    </lineage>
</organism>
<evidence type="ECO:0000313" key="3">
    <source>
        <dbReference type="Proteomes" id="UP000030765"/>
    </source>
</evidence>